<feature type="transmembrane region" description="Helical" evidence="3">
    <location>
        <begin position="155"/>
        <end position="178"/>
    </location>
</feature>
<dbReference type="PANTHER" id="PTHR43547">
    <property type="entry name" value="TWO-COMPONENT HISTIDINE KINASE"/>
    <property type="match status" value="1"/>
</dbReference>
<feature type="transmembrane region" description="Helical" evidence="3">
    <location>
        <begin position="190"/>
        <end position="212"/>
    </location>
</feature>
<dbReference type="AlphaFoldDB" id="A0A6L6XPC2"/>
<dbReference type="InterPro" id="IPR003594">
    <property type="entry name" value="HATPase_dom"/>
</dbReference>
<dbReference type="InterPro" id="IPR005467">
    <property type="entry name" value="His_kinase_dom"/>
</dbReference>
<proteinExistence type="predicted"/>
<sequence length="471" mass="49227">MGERETVRAVVIGCGAALVPLAALTIGGPATSERAADICVLASAVAVLCAAVLFYIDWHVDDDPSMAWLVTAAAAYSLQQVNWFTLLTDGPDTADSSVWVYLFQIGVIFGLGSVLVRGDRLPVRWDPLALGLLLGLGVIVARIGVLAIPSPAPSTAGYVAVLIGLGVVSLSNVARLLLSSVLTRELRHRLALASALLAVGQVSAATGSPYALLTVSAMANIVGSTLLVRTAVTDARRAVVAEASALRTLRGRLETADHDLHTGKARLHEFRATLAGIKTATELLQRTEIAPSYREHLHQMAVAELQRLDRLVSDASTGPVALIELDATLRPIVVRHEAAGLAVSWQPSGHVVMARPDDVAEIVDVLLSNAHRHAAGHPVRVGVRAAGTAVELTVSDDGPGVDPAVRPWLFSWGAHGPQSPGQGIGLAAARMLAEQLDGWLDIAPDAGRGAQFVLSLPAPVVAVAEPQDLGR</sequence>
<dbReference type="SUPFAM" id="SSF55874">
    <property type="entry name" value="ATPase domain of HSP90 chaperone/DNA topoisomerase II/histidine kinase"/>
    <property type="match status" value="1"/>
</dbReference>
<keyword evidence="2" id="KW-0418">Kinase</keyword>
<dbReference type="RefSeq" id="WP_157341639.1">
    <property type="nucleotide sequence ID" value="NZ_WSEK01000004.1"/>
</dbReference>
<keyword evidence="1" id="KW-0597">Phosphoprotein</keyword>
<evidence type="ECO:0000256" key="3">
    <source>
        <dbReference type="SAM" id="Phobius"/>
    </source>
</evidence>
<gene>
    <name evidence="5" type="ORF">GON03_07985</name>
</gene>
<evidence type="ECO:0000313" key="5">
    <source>
        <dbReference type="EMBL" id="MVQ49119.1"/>
    </source>
</evidence>
<keyword evidence="3" id="KW-0812">Transmembrane</keyword>
<reference evidence="5 6" key="1">
    <citation type="submission" date="2019-12" db="EMBL/GenBank/DDBJ databases">
        <authorList>
            <person name="Huq M.A."/>
        </authorList>
    </citation>
    <scope>NUCLEOTIDE SEQUENCE [LARGE SCALE GENOMIC DNA]</scope>
    <source>
        <strain evidence="5 6">MAH-18</strain>
    </source>
</reference>
<dbReference type="Pfam" id="PF02518">
    <property type="entry name" value="HATPase_c"/>
    <property type="match status" value="1"/>
</dbReference>
<keyword evidence="3" id="KW-1133">Transmembrane helix</keyword>
<evidence type="ECO:0000313" key="6">
    <source>
        <dbReference type="Proteomes" id="UP000473525"/>
    </source>
</evidence>
<dbReference type="Proteomes" id="UP000473525">
    <property type="component" value="Unassembled WGS sequence"/>
</dbReference>
<dbReference type="CDD" id="cd00082">
    <property type="entry name" value="HisKA"/>
    <property type="match status" value="1"/>
</dbReference>
<feature type="transmembrane region" description="Helical" evidence="3">
    <location>
        <begin position="98"/>
        <end position="116"/>
    </location>
</feature>
<accession>A0A6L6XPC2</accession>
<feature type="transmembrane region" description="Helical" evidence="3">
    <location>
        <begin position="38"/>
        <end position="56"/>
    </location>
</feature>
<protein>
    <recommendedName>
        <fullName evidence="4">Histidine kinase domain-containing protein</fullName>
    </recommendedName>
</protein>
<name>A0A6L6XPC2_9ACTN</name>
<dbReference type="InterPro" id="IPR036890">
    <property type="entry name" value="HATPase_C_sf"/>
</dbReference>
<keyword evidence="6" id="KW-1185">Reference proteome</keyword>
<evidence type="ECO:0000259" key="4">
    <source>
        <dbReference type="PROSITE" id="PS50109"/>
    </source>
</evidence>
<dbReference type="SMART" id="SM00387">
    <property type="entry name" value="HATPase_c"/>
    <property type="match status" value="1"/>
</dbReference>
<keyword evidence="3" id="KW-0472">Membrane</keyword>
<feature type="domain" description="Histidine kinase" evidence="4">
    <location>
        <begin position="265"/>
        <end position="460"/>
    </location>
</feature>
<evidence type="ECO:0000256" key="2">
    <source>
        <dbReference type="ARBA" id="ARBA00022777"/>
    </source>
</evidence>
<dbReference type="PROSITE" id="PS50109">
    <property type="entry name" value="HIS_KIN"/>
    <property type="match status" value="1"/>
</dbReference>
<dbReference type="EMBL" id="WSEK01000004">
    <property type="protein sequence ID" value="MVQ49119.1"/>
    <property type="molecule type" value="Genomic_DNA"/>
</dbReference>
<feature type="transmembrane region" description="Helical" evidence="3">
    <location>
        <begin position="128"/>
        <end position="149"/>
    </location>
</feature>
<dbReference type="Gene3D" id="3.30.565.10">
    <property type="entry name" value="Histidine kinase-like ATPase, C-terminal domain"/>
    <property type="match status" value="1"/>
</dbReference>
<keyword evidence="2" id="KW-0808">Transferase</keyword>
<dbReference type="PANTHER" id="PTHR43547:SF2">
    <property type="entry name" value="HYBRID SIGNAL TRANSDUCTION HISTIDINE KINASE C"/>
    <property type="match status" value="1"/>
</dbReference>
<evidence type="ECO:0000256" key="1">
    <source>
        <dbReference type="ARBA" id="ARBA00022553"/>
    </source>
</evidence>
<comment type="caution">
    <text evidence="5">The sequence shown here is derived from an EMBL/GenBank/DDBJ whole genome shotgun (WGS) entry which is preliminary data.</text>
</comment>
<dbReference type="GO" id="GO:0000155">
    <property type="term" value="F:phosphorelay sensor kinase activity"/>
    <property type="evidence" value="ECO:0007669"/>
    <property type="project" value="InterPro"/>
</dbReference>
<feature type="transmembrane region" description="Helical" evidence="3">
    <location>
        <begin position="6"/>
        <end position="26"/>
    </location>
</feature>
<organism evidence="5 6">
    <name type="scientific">Nocardioides agri</name>
    <dbReference type="NCBI Taxonomy" id="2682843"/>
    <lineage>
        <taxon>Bacteria</taxon>
        <taxon>Bacillati</taxon>
        <taxon>Actinomycetota</taxon>
        <taxon>Actinomycetes</taxon>
        <taxon>Propionibacteriales</taxon>
        <taxon>Nocardioidaceae</taxon>
        <taxon>Nocardioides</taxon>
    </lineage>
</organism>
<dbReference type="InterPro" id="IPR003661">
    <property type="entry name" value="HisK_dim/P_dom"/>
</dbReference>
<dbReference type="Gene3D" id="1.10.287.130">
    <property type="match status" value="1"/>
</dbReference>